<accession>A0ABV8IFD6</accession>
<proteinExistence type="predicted"/>
<dbReference type="Proteomes" id="UP001595850">
    <property type="component" value="Unassembled WGS sequence"/>
</dbReference>
<protein>
    <submittedName>
        <fullName evidence="1">Uncharacterized protein</fullName>
    </submittedName>
</protein>
<sequence length="75" mass="8598">MSPDPDIQAAWDDAEKTLADSLRPYVQDHLVPRLAREFIGYLSAEAWRPPLRRLPDMIRADRRRRALDGGDGDQP</sequence>
<comment type="caution">
    <text evidence="1">The sequence shown here is derived from an EMBL/GenBank/DDBJ whole genome shotgun (WGS) entry which is preliminary data.</text>
</comment>
<organism evidence="1 2">
    <name type="scientific">Planomonospora corallina</name>
    <dbReference type="NCBI Taxonomy" id="1806052"/>
    <lineage>
        <taxon>Bacteria</taxon>
        <taxon>Bacillati</taxon>
        <taxon>Actinomycetota</taxon>
        <taxon>Actinomycetes</taxon>
        <taxon>Streptosporangiales</taxon>
        <taxon>Streptosporangiaceae</taxon>
        <taxon>Planomonospora</taxon>
    </lineage>
</organism>
<keyword evidence="2" id="KW-1185">Reference proteome</keyword>
<reference evidence="2" key="1">
    <citation type="journal article" date="2019" name="Int. J. Syst. Evol. Microbiol.">
        <title>The Global Catalogue of Microorganisms (GCM) 10K type strain sequencing project: providing services to taxonomists for standard genome sequencing and annotation.</title>
        <authorList>
            <consortium name="The Broad Institute Genomics Platform"/>
            <consortium name="The Broad Institute Genome Sequencing Center for Infectious Disease"/>
            <person name="Wu L."/>
            <person name="Ma J."/>
        </authorList>
    </citation>
    <scope>NUCLEOTIDE SEQUENCE [LARGE SCALE GENOMIC DNA]</scope>
    <source>
        <strain evidence="2">TBRC 4489</strain>
    </source>
</reference>
<evidence type="ECO:0000313" key="2">
    <source>
        <dbReference type="Proteomes" id="UP001595850"/>
    </source>
</evidence>
<name>A0ABV8IFD6_9ACTN</name>
<dbReference type="EMBL" id="JBHSBM010000060">
    <property type="protein sequence ID" value="MFC4062812.1"/>
    <property type="molecule type" value="Genomic_DNA"/>
</dbReference>
<gene>
    <name evidence="1" type="ORF">ACFOWE_31360</name>
</gene>
<evidence type="ECO:0000313" key="1">
    <source>
        <dbReference type="EMBL" id="MFC4062812.1"/>
    </source>
</evidence>
<dbReference type="RefSeq" id="WP_377294265.1">
    <property type="nucleotide sequence ID" value="NZ_JBHSBM010000060.1"/>
</dbReference>